<organism evidence="3 4">
    <name type="scientific">Ananas comosus</name>
    <name type="common">Pineapple</name>
    <name type="synonym">Ananas ananas</name>
    <dbReference type="NCBI Taxonomy" id="4615"/>
    <lineage>
        <taxon>Eukaryota</taxon>
        <taxon>Viridiplantae</taxon>
        <taxon>Streptophyta</taxon>
        <taxon>Embryophyta</taxon>
        <taxon>Tracheophyta</taxon>
        <taxon>Spermatophyta</taxon>
        <taxon>Magnoliopsida</taxon>
        <taxon>Liliopsida</taxon>
        <taxon>Poales</taxon>
        <taxon>Bromeliaceae</taxon>
        <taxon>Bromelioideae</taxon>
        <taxon>Ananas</taxon>
    </lineage>
</organism>
<evidence type="ECO:0000313" key="4">
    <source>
        <dbReference type="Proteomes" id="UP000092600"/>
    </source>
</evidence>
<protein>
    <submittedName>
        <fullName evidence="3">WASH complex subunit CCDC53</fullName>
    </submittedName>
</protein>
<dbReference type="PANTHER" id="PTHR13015:SF0">
    <property type="entry name" value="WASH COMPLEX SUBUNIT 3"/>
    <property type="match status" value="1"/>
</dbReference>
<dbReference type="AlphaFoldDB" id="A0A199VT94"/>
<dbReference type="EMBL" id="LSRQ01000865">
    <property type="protein sequence ID" value="OAY80442.1"/>
    <property type="molecule type" value="Genomic_DNA"/>
</dbReference>
<dbReference type="GO" id="GO:0071203">
    <property type="term" value="C:WASH complex"/>
    <property type="evidence" value="ECO:0007669"/>
    <property type="project" value="InterPro"/>
</dbReference>
<feature type="region of interest" description="Disordered" evidence="2">
    <location>
        <begin position="1"/>
        <end position="45"/>
    </location>
</feature>
<comment type="caution">
    <text evidence="3">The sequence shown here is derived from an EMBL/GenBank/DDBJ whole genome shotgun (WGS) entry which is preliminary data.</text>
</comment>
<feature type="compositionally biased region" description="Low complexity" evidence="2">
    <location>
        <begin position="36"/>
        <end position="45"/>
    </location>
</feature>
<reference evidence="3 4" key="1">
    <citation type="journal article" date="2016" name="DNA Res.">
        <title>The draft genome of MD-2 pineapple using hybrid error correction of long reads.</title>
        <authorList>
            <person name="Redwan R.M."/>
            <person name="Saidin A."/>
            <person name="Kumar S.V."/>
        </authorList>
    </citation>
    <scope>NUCLEOTIDE SEQUENCE [LARGE SCALE GENOMIC DNA]</scope>
    <source>
        <strain evidence="4">cv. MD2</strain>
        <tissue evidence="3">Leaf</tissue>
    </source>
</reference>
<dbReference type="Gramene" id="Aco015050.1.mrna1">
    <property type="protein sequence ID" value="Aco015050.1.mrna1"/>
    <property type="gene ID" value="Aco015050.1.path1"/>
</dbReference>
<feature type="compositionally biased region" description="Low complexity" evidence="2">
    <location>
        <begin position="13"/>
        <end position="27"/>
    </location>
</feature>
<dbReference type="Pfam" id="PF10152">
    <property type="entry name" value="CCDC53"/>
    <property type="match status" value="1"/>
</dbReference>
<gene>
    <name evidence="3" type="ORF">ACMD2_05774</name>
</gene>
<feature type="region of interest" description="Disordered" evidence="2">
    <location>
        <begin position="124"/>
        <end position="162"/>
    </location>
</feature>
<accession>A0A199VT94</accession>
<sequence length="162" mass="17283">MLPRRYPTGPQNPSFLSPSPSSSSSSFPAPPPLFRSPPSSSSAAEVAADEEEAEALSVSDQRTLYLVNIFVGNTARFLNSFASLCQHKLAHLHSRIVRLDASLTLLESKLKRTYPCQDVEETGGLEATTLSSHHTRQNVQSPERTFGPASGPGESSGTAADG</sequence>
<dbReference type="InterPro" id="IPR019309">
    <property type="entry name" value="WASHC3"/>
</dbReference>
<dbReference type="Gene3D" id="1.20.5.110">
    <property type="match status" value="1"/>
</dbReference>
<evidence type="ECO:0000256" key="1">
    <source>
        <dbReference type="ARBA" id="ARBA00006290"/>
    </source>
</evidence>
<dbReference type="Proteomes" id="UP000092600">
    <property type="component" value="Unassembled WGS sequence"/>
</dbReference>
<dbReference type="STRING" id="4615.A0A199VT94"/>
<comment type="similarity">
    <text evidence="1">Belongs to the CCDC53 family.</text>
</comment>
<dbReference type="PANTHER" id="PTHR13015">
    <property type="entry name" value="PROTEIN AD-016-RELATED"/>
    <property type="match status" value="1"/>
</dbReference>
<dbReference type="GO" id="GO:0006887">
    <property type="term" value="P:exocytosis"/>
    <property type="evidence" value="ECO:0007669"/>
    <property type="project" value="TreeGrafter"/>
</dbReference>
<evidence type="ECO:0000313" key="3">
    <source>
        <dbReference type="EMBL" id="OAY80442.1"/>
    </source>
</evidence>
<feature type="compositionally biased region" description="Polar residues" evidence="2">
    <location>
        <begin position="128"/>
        <end position="143"/>
    </location>
</feature>
<proteinExistence type="inferred from homology"/>
<evidence type="ECO:0000256" key="2">
    <source>
        <dbReference type="SAM" id="MobiDB-lite"/>
    </source>
</evidence>
<feature type="compositionally biased region" description="Polar residues" evidence="2">
    <location>
        <begin position="153"/>
        <end position="162"/>
    </location>
</feature>
<dbReference type="GO" id="GO:0030041">
    <property type="term" value="P:actin filament polymerization"/>
    <property type="evidence" value="ECO:0007669"/>
    <property type="project" value="TreeGrafter"/>
</dbReference>
<name>A0A199VT94_ANACO</name>